<protein>
    <submittedName>
        <fullName evidence="1">Uncharacterized protein</fullName>
    </submittedName>
</protein>
<name>A0A2P2N042_RHIMU</name>
<dbReference type="AlphaFoldDB" id="A0A2P2N042"/>
<reference evidence="1" key="1">
    <citation type="submission" date="2018-02" db="EMBL/GenBank/DDBJ databases">
        <title>Rhizophora mucronata_Transcriptome.</title>
        <authorList>
            <person name="Meera S.P."/>
            <person name="Sreeshan A."/>
            <person name="Augustine A."/>
        </authorList>
    </citation>
    <scope>NUCLEOTIDE SEQUENCE</scope>
    <source>
        <tissue evidence="1">Leaf</tissue>
    </source>
</reference>
<proteinExistence type="predicted"/>
<sequence>MLFDLSDEIKYDLHTTLWQIIQITK</sequence>
<dbReference type="EMBL" id="GGEC01055355">
    <property type="protein sequence ID" value="MBX35839.1"/>
    <property type="molecule type" value="Transcribed_RNA"/>
</dbReference>
<organism evidence="1">
    <name type="scientific">Rhizophora mucronata</name>
    <name type="common">Asiatic mangrove</name>
    <dbReference type="NCBI Taxonomy" id="61149"/>
    <lineage>
        <taxon>Eukaryota</taxon>
        <taxon>Viridiplantae</taxon>
        <taxon>Streptophyta</taxon>
        <taxon>Embryophyta</taxon>
        <taxon>Tracheophyta</taxon>
        <taxon>Spermatophyta</taxon>
        <taxon>Magnoliopsida</taxon>
        <taxon>eudicotyledons</taxon>
        <taxon>Gunneridae</taxon>
        <taxon>Pentapetalae</taxon>
        <taxon>rosids</taxon>
        <taxon>fabids</taxon>
        <taxon>Malpighiales</taxon>
        <taxon>Rhizophoraceae</taxon>
        <taxon>Rhizophora</taxon>
    </lineage>
</organism>
<evidence type="ECO:0000313" key="1">
    <source>
        <dbReference type="EMBL" id="MBX35839.1"/>
    </source>
</evidence>
<accession>A0A2P2N042</accession>